<keyword evidence="3" id="KW-1185">Reference proteome</keyword>
<dbReference type="VEuPathDB" id="MicrosporidiaDB:CWI36_0232p0010"/>
<dbReference type="AlphaFoldDB" id="A0A4V2JWF4"/>
<keyword evidence="1" id="KW-0472">Membrane</keyword>
<gene>
    <name evidence="2" type="ORF">CWI36_0232p0010</name>
</gene>
<comment type="caution">
    <text evidence="2">The sequence shown here is derived from an EMBL/GenBank/DDBJ whole genome shotgun (WGS) entry which is preliminary data.</text>
</comment>
<keyword evidence="1" id="KW-0812">Transmembrane</keyword>
<name>A0A4V2JWF4_9MICR</name>
<evidence type="ECO:0000313" key="2">
    <source>
        <dbReference type="EMBL" id="TBU07752.1"/>
    </source>
</evidence>
<protein>
    <submittedName>
        <fullName evidence="2">Uncharacterized protein</fullName>
    </submittedName>
</protein>
<accession>A0A4V2JWF4</accession>
<reference evidence="2 3" key="1">
    <citation type="submission" date="2017-12" db="EMBL/GenBank/DDBJ databases">
        <authorList>
            <person name="Pombert J.-F."/>
            <person name="Haag K.L."/>
            <person name="Ebert D."/>
        </authorList>
    </citation>
    <scope>NUCLEOTIDE SEQUENCE [LARGE SCALE GENOMIC DNA]</scope>
    <source>
        <strain evidence="2">BE-OM-2</strain>
    </source>
</reference>
<dbReference type="VEuPathDB" id="MicrosporidiaDB:CWI39_1787p0010"/>
<sequence length="258" mass="30953">MQDQDCRICTRNEFVLGPQTSNNLDLLCNKCREHNKKLFKKENFIKRYFYLYKVTLGISIMNTIEAWITHIIFLLMLYSCIVQGYRFIQSILYGAIDHYNISYKVLIFFTIKFLNKKYFLYNNPRINLKPFTLSGLQSEHCLFNSGFPEKSKEVLTKRAAILKVEKEFSRCSTCKIIRRKLHSKLYNIRKIWLVFSHSTRWVKKKSVRPLMKRIYQHRNESVKTVDILATRCEKMLGHGYTRRRKEVVRCQHPLFLNK</sequence>
<evidence type="ECO:0000313" key="3">
    <source>
        <dbReference type="Proteomes" id="UP000291404"/>
    </source>
</evidence>
<feature type="transmembrane region" description="Helical" evidence="1">
    <location>
        <begin position="50"/>
        <end position="78"/>
    </location>
</feature>
<dbReference type="EMBL" id="PITI01000232">
    <property type="protein sequence ID" value="TBU07752.1"/>
    <property type="molecule type" value="Genomic_DNA"/>
</dbReference>
<evidence type="ECO:0000256" key="1">
    <source>
        <dbReference type="SAM" id="Phobius"/>
    </source>
</evidence>
<dbReference type="Proteomes" id="UP000291404">
    <property type="component" value="Unassembled WGS sequence"/>
</dbReference>
<proteinExistence type="predicted"/>
<organism evidence="2 3">
    <name type="scientific">Hamiltosporidium magnivora</name>
    <dbReference type="NCBI Taxonomy" id="148818"/>
    <lineage>
        <taxon>Eukaryota</taxon>
        <taxon>Fungi</taxon>
        <taxon>Fungi incertae sedis</taxon>
        <taxon>Microsporidia</taxon>
        <taxon>Dubosqiidae</taxon>
        <taxon>Hamiltosporidium</taxon>
    </lineage>
</organism>
<keyword evidence="1" id="KW-1133">Transmembrane helix</keyword>